<feature type="transmembrane region" description="Helical" evidence="2">
    <location>
        <begin position="50"/>
        <end position="73"/>
    </location>
</feature>
<evidence type="ECO:0000256" key="1">
    <source>
        <dbReference type="SAM" id="MobiDB-lite"/>
    </source>
</evidence>
<reference evidence="4 5" key="1">
    <citation type="submission" date="2016-10" db="EMBL/GenBank/DDBJ databases">
        <authorList>
            <person name="Varghese N."/>
            <person name="Submissions S."/>
        </authorList>
    </citation>
    <scope>NUCLEOTIDE SEQUENCE [LARGE SCALE GENOMIC DNA]</scope>
    <source>
        <strain evidence="4 5">DSM 16525</strain>
    </source>
</reference>
<sequence>MDPLFKAQAIGMLLLWIPLLAGFFVGRWVYPKLLRLLPAFLPLARSRSSTFMTLVNVTLFAVAMVLTTGMLAAKTLVWLQGLTFLPFTPTAGGVRALSWFAAFFCGYHAAPLFGRAALENVDMHQPSPLPPLPGPRKQPSGWWVLVMLCFILAAGGGLAAVAIGLQKEGFLRTSDVGDLAELASVQEQLRPLEACSIEYKRWDARGRNRYPEAVSMQDCDSNTHGTLRIKVPQTWLEQGVGFTMQRGSTSEPWEILVDKDVVPFPALKEALEAFAPIIAAEYPVQLRKELESEAVSRRNWEEYRRQRDAPKPSAKSSYPE</sequence>
<dbReference type="RefSeq" id="WP_074953408.1">
    <property type="nucleotide sequence ID" value="NZ_BJXR01000021.1"/>
</dbReference>
<keyword evidence="2" id="KW-0812">Transmembrane</keyword>
<dbReference type="Proteomes" id="UP000183760">
    <property type="component" value="Unassembled WGS sequence"/>
</dbReference>
<feature type="transmembrane region" description="Helical" evidence="2">
    <location>
        <begin position="142"/>
        <end position="165"/>
    </location>
</feature>
<evidence type="ECO:0000313" key="4">
    <source>
        <dbReference type="EMBL" id="SET98907.1"/>
    </source>
</evidence>
<organism evidence="3 6">
    <name type="scientific">Myxococcus fulvus</name>
    <dbReference type="NCBI Taxonomy" id="33"/>
    <lineage>
        <taxon>Bacteria</taxon>
        <taxon>Pseudomonadati</taxon>
        <taxon>Myxococcota</taxon>
        <taxon>Myxococcia</taxon>
        <taxon>Myxococcales</taxon>
        <taxon>Cystobacterineae</taxon>
        <taxon>Myxococcaceae</taxon>
        <taxon>Myxococcus</taxon>
    </lineage>
</organism>
<protein>
    <submittedName>
        <fullName evidence="3">Uncharacterized protein</fullName>
    </submittedName>
</protein>
<evidence type="ECO:0000313" key="6">
    <source>
        <dbReference type="Proteomes" id="UP000321514"/>
    </source>
</evidence>
<evidence type="ECO:0000256" key="2">
    <source>
        <dbReference type="SAM" id="Phobius"/>
    </source>
</evidence>
<feature type="transmembrane region" description="Helical" evidence="2">
    <location>
        <begin position="94"/>
        <end position="113"/>
    </location>
</feature>
<keyword evidence="5" id="KW-1185">Reference proteome</keyword>
<accession>A0A511T0P1</accession>
<reference evidence="3 6" key="2">
    <citation type="submission" date="2019-07" db="EMBL/GenBank/DDBJ databases">
        <title>Whole genome shotgun sequence of Myxococcus fulvus NBRC 100333.</title>
        <authorList>
            <person name="Hosoyama A."/>
            <person name="Uohara A."/>
            <person name="Ohji S."/>
            <person name="Ichikawa N."/>
        </authorList>
    </citation>
    <scope>NUCLEOTIDE SEQUENCE [LARGE SCALE GENOMIC DNA]</scope>
    <source>
        <strain evidence="3 6">NBRC 100333</strain>
    </source>
</reference>
<dbReference type="EMBL" id="FOIB01000004">
    <property type="protein sequence ID" value="SET98907.1"/>
    <property type="molecule type" value="Genomic_DNA"/>
</dbReference>
<evidence type="ECO:0000313" key="3">
    <source>
        <dbReference type="EMBL" id="GEN07153.1"/>
    </source>
</evidence>
<feature type="transmembrane region" description="Helical" evidence="2">
    <location>
        <begin position="12"/>
        <end position="30"/>
    </location>
</feature>
<dbReference type="AlphaFoldDB" id="A0A511T0P1"/>
<evidence type="ECO:0000313" key="5">
    <source>
        <dbReference type="Proteomes" id="UP000183760"/>
    </source>
</evidence>
<name>A0A511T0P1_MYXFU</name>
<comment type="caution">
    <text evidence="3">The sequence shown here is derived from an EMBL/GenBank/DDBJ whole genome shotgun (WGS) entry which is preliminary data.</text>
</comment>
<feature type="region of interest" description="Disordered" evidence="1">
    <location>
        <begin position="297"/>
        <end position="320"/>
    </location>
</feature>
<dbReference type="OrthoDB" id="5522515at2"/>
<dbReference type="Proteomes" id="UP000321514">
    <property type="component" value="Unassembled WGS sequence"/>
</dbReference>
<feature type="compositionally biased region" description="Basic and acidic residues" evidence="1">
    <location>
        <begin position="297"/>
        <end position="310"/>
    </location>
</feature>
<dbReference type="EMBL" id="BJXR01000021">
    <property type="protein sequence ID" value="GEN07153.1"/>
    <property type="molecule type" value="Genomic_DNA"/>
</dbReference>
<gene>
    <name evidence="3" type="ORF">MFU01_21900</name>
    <name evidence="4" type="ORF">SAMN05443572_104221</name>
</gene>
<keyword evidence="2" id="KW-0472">Membrane</keyword>
<proteinExistence type="predicted"/>
<keyword evidence="2" id="KW-1133">Transmembrane helix</keyword>